<evidence type="ECO:0000259" key="1">
    <source>
        <dbReference type="Pfam" id="PF19898"/>
    </source>
</evidence>
<dbReference type="EMBL" id="JAPFGC010000002">
    <property type="protein sequence ID" value="MDA0177203.1"/>
    <property type="molecule type" value="Genomic_DNA"/>
</dbReference>
<comment type="caution">
    <text evidence="3">The sequence shown here is derived from an EMBL/GenBank/DDBJ whole genome shotgun (WGS) entry which is preliminary data.</text>
</comment>
<gene>
    <name evidence="3" type="ORF">OOZ35_06835</name>
</gene>
<feature type="domain" description="Zinc beta-ribbon finger putative" evidence="2">
    <location>
        <begin position="4"/>
        <end position="59"/>
    </location>
</feature>
<proteinExistence type="predicted"/>
<dbReference type="Proteomes" id="UP001149142">
    <property type="component" value="Unassembled WGS sequence"/>
</dbReference>
<dbReference type="Pfam" id="PF21957">
    <property type="entry name" value="Zn_ribbon_16"/>
    <property type="match status" value="1"/>
</dbReference>
<organism evidence="3 4">
    <name type="scientific">Mesoflavibacter profundi</name>
    <dbReference type="NCBI Taxonomy" id="2708110"/>
    <lineage>
        <taxon>Bacteria</taxon>
        <taxon>Pseudomonadati</taxon>
        <taxon>Bacteroidota</taxon>
        <taxon>Flavobacteriia</taxon>
        <taxon>Flavobacteriales</taxon>
        <taxon>Flavobacteriaceae</taxon>
        <taxon>Mesoflavibacter</taxon>
    </lineage>
</organism>
<accession>A0ABT4RZG4</accession>
<feature type="domain" description="DUF6371" evidence="1">
    <location>
        <begin position="166"/>
        <end position="316"/>
    </location>
</feature>
<name>A0ABT4RZG4_9FLAO</name>
<sequence>MQRFKYSLDKSSKKYVCPNCNKKTFVYYVDTETGNYLTDNYGRCDREHNCGYHKAPPKGKKAYLIPFLSLSDISNKACKLIDLNGVISIIPKSQILERRAKSCYITEWYLKTSTINYLSNEIKYFNTGNVSIINEAKTIRQPEPVKPSFHSLELLNEMYFENSISDNLTEFLKAVFSPDEVANATLNYCLTGTNYCWNNATVFWQIDDKEKIRGAKIMLYDEHTGKRIKEPYNHINWLHKAIKEPEFNLNQCLFGLHLMNEDYQKDIAIVESEKTAIIMSIILPDFIWLATGSKSNFKLDLLKPLKNRNCFAFPDKGEFEKWNETAKELNKDGYKIAVSNLIEQTDFNNGFDLADYYLL</sequence>
<protein>
    <submittedName>
        <fullName evidence="3">DUF6371 domain-containing protein</fullName>
    </submittedName>
</protein>
<dbReference type="NCBIfam" id="NF040506">
    <property type="entry name" value="PG0870_Nterm"/>
    <property type="match status" value="1"/>
</dbReference>
<evidence type="ECO:0000313" key="4">
    <source>
        <dbReference type="Proteomes" id="UP001149142"/>
    </source>
</evidence>
<keyword evidence="4" id="KW-1185">Reference proteome</keyword>
<dbReference type="InterPro" id="IPR047731">
    <property type="entry name" value="Zinc_ribbon_put"/>
</dbReference>
<reference evidence="3" key="1">
    <citation type="submission" date="2022-11" db="EMBL/GenBank/DDBJ databases">
        <title>Refractory cell wall polysaccharides provide important carbon source for microbial heterotrophs in the hadal ocean.</title>
        <authorList>
            <person name="Zhu X."/>
        </authorList>
    </citation>
    <scope>NUCLEOTIDE SEQUENCE</scope>
    <source>
        <strain evidence="3">MTRN7</strain>
    </source>
</reference>
<dbReference type="Pfam" id="PF19898">
    <property type="entry name" value="DUF6371"/>
    <property type="match status" value="1"/>
</dbReference>
<evidence type="ECO:0000313" key="3">
    <source>
        <dbReference type="EMBL" id="MDA0177203.1"/>
    </source>
</evidence>
<dbReference type="InterPro" id="IPR045951">
    <property type="entry name" value="DUF6371"/>
</dbReference>
<evidence type="ECO:0000259" key="2">
    <source>
        <dbReference type="Pfam" id="PF21957"/>
    </source>
</evidence>
<dbReference type="RefSeq" id="WP_270005357.1">
    <property type="nucleotide sequence ID" value="NZ_JAPFGC010000002.1"/>
</dbReference>